<dbReference type="EMBL" id="CYGY02000048">
    <property type="protein sequence ID" value="SIT45775.1"/>
    <property type="molecule type" value="Genomic_DNA"/>
</dbReference>
<proteinExistence type="predicted"/>
<feature type="transmembrane region" description="Helical" evidence="1">
    <location>
        <begin position="256"/>
        <end position="275"/>
    </location>
</feature>
<comment type="caution">
    <text evidence="3">The sequence shown here is derived from an EMBL/GenBank/DDBJ whole genome shotgun (WGS) entry which is preliminary data.</text>
</comment>
<keyword evidence="1" id="KW-1133">Transmembrane helix</keyword>
<feature type="signal peptide" evidence="2">
    <location>
        <begin position="1"/>
        <end position="22"/>
    </location>
</feature>
<feature type="transmembrane region" description="Helical" evidence="1">
    <location>
        <begin position="227"/>
        <end position="250"/>
    </location>
</feature>
<feature type="transmembrane region" description="Helical" evidence="1">
    <location>
        <begin position="282"/>
        <end position="305"/>
    </location>
</feature>
<name>A0A1N7SEF2_9BURK</name>
<dbReference type="AlphaFoldDB" id="A0A1N7SEF2"/>
<gene>
    <name evidence="3" type="ORF">BN2476_480008</name>
</gene>
<sequence>MKRSASAWLALLMLCWAAAVHAHKPSDSYLTLKVSDKTIVGRWDIALRDLDNPLVLDADGDGMLTWGEVRIREADIKSYAFTRIKITGDGRACMIHPGDMLIDHHSDGAYAVLEFKADCPARPTRLGIEYRLFADVDTLHKGLVHLVSNGATTTAILGLGHPTEILDARGKGLGPIFIDFVVEGIWHIWRGVDHALFLLSLLLPAACVLHGRTWHPAGSAGAVTIDVLKLVTAFTAAHAITLSLATLHVVALPSRWVEVAIAVTILLSAINNLVPLVRIRRWLVAFAFGLIHGFGFASVLTSMALPTSHLAVALAGFNIGVELGQITLVLLLLPILYIYRSSRWFRVATLYGGSTAITVFATIWIYERTTGLTVLAL</sequence>
<feature type="chain" id="PRO_5012116982" description="HupE / UreJ protein" evidence="2">
    <location>
        <begin position="23"/>
        <end position="377"/>
    </location>
</feature>
<dbReference type="OrthoDB" id="9808870at2"/>
<accession>A0A1N7SEF2</accession>
<evidence type="ECO:0000313" key="3">
    <source>
        <dbReference type="EMBL" id="SIT45775.1"/>
    </source>
</evidence>
<feature type="transmembrane region" description="Helical" evidence="1">
    <location>
        <begin position="311"/>
        <end position="337"/>
    </location>
</feature>
<evidence type="ECO:0000256" key="1">
    <source>
        <dbReference type="SAM" id="Phobius"/>
    </source>
</evidence>
<dbReference type="Pfam" id="PF13795">
    <property type="entry name" value="HupE_UreJ_2"/>
    <property type="match status" value="1"/>
</dbReference>
<reference evidence="3" key="1">
    <citation type="submission" date="2016-12" db="EMBL/GenBank/DDBJ databases">
        <authorList>
            <person name="Moulin L."/>
        </authorList>
    </citation>
    <scope>NUCLEOTIDE SEQUENCE [LARGE SCALE GENOMIC DNA]</scope>
    <source>
        <strain evidence="3">STM 7183</strain>
    </source>
</reference>
<evidence type="ECO:0000256" key="2">
    <source>
        <dbReference type="SAM" id="SignalP"/>
    </source>
</evidence>
<keyword evidence="4" id="KW-1185">Reference proteome</keyword>
<dbReference type="RefSeq" id="WP_087736798.1">
    <property type="nucleotide sequence ID" value="NZ_CYGY02000048.1"/>
</dbReference>
<organism evidence="3 4">
    <name type="scientific">Paraburkholderia piptadeniae</name>
    <dbReference type="NCBI Taxonomy" id="1701573"/>
    <lineage>
        <taxon>Bacteria</taxon>
        <taxon>Pseudomonadati</taxon>
        <taxon>Pseudomonadota</taxon>
        <taxon>Betaproteobacteria</taxon>
        <taxon>Burkholderiales</taxon>
        <taxon>Burkholderiaceae</taxon>
        <taxon>Paraburkholderia</taxon>
    </lineage>
</organism>
<protein>
    <recommendedName>
        <fullName evidence="5">HupE / UreJ protein</fullName>
    </recommendedName>
</protein>
<evidence type="ECO:0008006" key="5">
    <source>
        <dbReference type="Google" id="ProtNLM"/>
    </source>
</evidence>
<keyword evidence="1" id="KW-0472">Membrane</keyword>
<keyword evidence="1" id="KW-0812">Transmembrane</keyword>
<keyword evidence="2" id="KW-0732">Signal</keyword>
<evidence type="ECO:0000313" key="4">
    <source>
        <dbReference type="Proteomes" id="UP000195569"/>
    </source>
</evidence>
<dbReference type="InterPro" id="IPR032809">
    <property type="entry name" value="Put_HupE_UreJ"/>
</dbReference>
<dbReference type="Proteomes" id="UP000195569">
    <property type="component" value="Unassembled WGS sequence"/>
</dbReference>
<feature type="transmembrane region" description="Helical" evidence="1">
    <location>
        <begin position="344"/>
        <end position="366"/>
    </location>
</feature>